<proteinExistence type="predicted"/>
<accession>A0A9J6BMP9</accession>
<dbReference type="PROSITE" id="PS51257">
    <property type="entry name" value="PROKAR_LIPOPROTEIN"/>
    <property type="match status" value="1"/>
</dbReference>
<keyword evidence="1" id="KW-0732">Signal</keyword>
<feature type="chain" id="PRO_5039907468" evidence="1">
    <location>
        <begin position="20"/>
        <end position="192"/>
    </location>
</feature>
<protein>
    <submittedName>
        <fullName evidence="2">Uncharacterized protein</fullName>
    </submittedName>
</protein>
<gene>
    <name evidence="2" type="ORF">PVAND_001268</name>
</gene>
<evidence type="ECO:0000313" key="3">
    <source>
        <dbReference type="Proteomes" id="UP001107558"/>
    </source>
</evidence>
<reference evidence="2" key="1">
    <citation type="submission" date="2021-03" db="EMBL/GenBank/DDBJ databases">
        <title>Chromosome level genome of the anhydrobiotic midge Polypedilum vanderplanki.</title>
        <authorList>
            <person name="Yoshida Y."/>
            <person name="Kikawada T."/>
            <person name="Gusev O."/>
        </authorList>
    </citation>
    <scope>NUCLEOTIDE SEQUENCE</scope>
    <source>
        <strain evidence="2">NIAS01</strain>
        <tissue evidence="2">Whole body or cell culture</tissue>
    </source>
</reference>
<dbReference type="Proteomes" id="UP001107558">
    <property type="component" value="Chromosome 3"/>
</dbReference>
<dbReference type="EMBL" id="JADBJN010000003">
    <property type="protein sequence ID" value="KAG5671050.1"/>
    <property type="molecule type" value="Genomic_DNA"/>
</dbReference>
<sequence>MSNMKILFVLSCIIAVTLACTNCGPPQDPDTPCSPPDCRLPQNHQNDALFPHPDPNFYWQCYPHSIQLGWQPIARPCACGTVFNPHIYPRRCSFWWESTWYPICDWQSPPELAPCAPWCPDCDNGGPPGDQPITITTTTTIFPELTTTTANDGVPQPTPPPCDCPPIDCPPCIWWPCVPCPDLNPCYCNNDQ</sequence>
<organism evidence="2 3">
    <name type="scientific">Polypedilum vanderplanki</name>
    <name type="common">Sleeping chironomid midge</name>
    <dbReference type="NCBI Taxonomy" id="319348"/>
    <lineage>
        <taxon>Eukaryota</taxon>
        <taxon>Metazoa</taxon>
        <taxon>Ecdysozoa</taxon>
        <taxon>Arthropoda</taxon>
        <taxon>Hexapoda</taxon>
        <taxon>Insecta</taxon>
        <taxon>Pterygota</taxon>
        <taxon>Neoptera</taxon>
        <taxon>Endopterygota</taxon>
        <taxon>Diptera</taxon>
        <taxon>Nematocera</taxon>
        <taxon>Chironomoidea</taxon>
        <taxon>Chironomidae</taxon>
        <taxon>Chironominae</taxon>
        <taxon>Polypedilum</taxon>
        <taxon>Polypedilum</taxon>
    </lineage>
</organism>
<comment type="caution">
    <text evidence="2">The sequence shown here is derived from an EMBL/GenBank/DDBJ whole genome shotgun (WGS) entry which is preliminary data.</text>
</comment>
<feature type="signal peptide" evidence="1">
    <location>
        <begin position="1"/>
        <end position="19"/>
    </location>
</feature>
<evidence type="ECO:0000313" key="2">
    <source>
        <dbReference type="EMBL" id="KAG5671050.1"/>
    </source>
</evidence>
<name>A0A9J6BMP9_POLVA</name>
<keyword evidence="3" id="KW-1185">Reference proteome</keyword>
<evidence type="ECO:0000256" key="1">
    <source>
        <dbReference type="SAM" id="SignalP"/>
    </source>
</evidence>
<dbReference type="AlphaFoldDB" id="A0A9J6BMP9"/>